<sequence length="629" mass="69093">MESCIAETCAAATAAAAAQGSSSFLFAQLVQALLAAQCTLSSSKDYPMDRTEEVLGSKKEFDFVIVGGGTAGSVLASRLTEISDWDVLLIEAGEDPSPLSDVPGMILTLPGSSEDYSYDIEQQEGACKGMNGGRCKWGKGKVLGGSSVINAMLYTRGNDRDYNEWARLGNEGWSFEEVLPYFKKSINCPEEYIAKWGDKYCARGGPLSIRNFNYSETNIQEIFMDGARELGIPILESMYETNYVGYGRAFGTVDTARRVNAAKAFLSPVKERKNLYVVKSTRADKILLDGTRATGVKVTLKNGQQIDVIASKEVILSAGSIASPQLLMLSGIGPTEHMQEMGIPLVANLPVGKNLQDHVIWLGLQLAYVNQTSKSPSPTHLLDISYDYLVKGTGELATIGGVDLLGFLNLTDPQSKYPEIEVLITHVPRWQIYKVQFLLKVFGVQDELIDIMSKVIMDTDIVFVCPALLNPKSTGEVKLRSADPADPVRIYANYFADKSDRELLSKSLDYVKSLVKTKPFRDNGMTLRHYDIPNCRHTEPDTTEYWDCNLSNTASTVYHPIGTTKMGPTGDPTAVVDPRLKVQGIQKLRVIDASIMPRIVSGNTNAPTMMIAEKGADMIKKDWFDKDEL</sequence>
<dbReference type="InterPro" id="IPR007867">
    <property type="entry name" value="GMC_OxRtase_C"/>
</dbReference>
<keyword evidence="3 6" id="KW-0285">Flavoprotein</keyword>
<dbReference type="SUPFAM" id="SSF51905">
    <property type="entry name" value="FAD/NAD(P)-binding domain"/>
    <property type="match status" value="1"/>
</dbReference>
<gene>
    <name evidence="9" type="ORF">KPH14_012320</name>
</gene>
<dbReference type="InterPro" id="IPR012132">
    <property type="entry name" value="GMC_OxRdtase"/>
</dbReference>
<evidence type="ECO:0000256" key="4">
    <source>
        <dbReference type="ARBA" id="ARBA00022827"/>
    </source>
</evidence>
<dbReference type="InterPro" id="IPR036188">
    <property type="entry name" value="FAD/NAD-bd_sf"/>
</dbReference>
<protein>
    <recommendedName>
        <fullName evidence="7 8">Glucose-methanol-choline oxidoreductase N-terminal domain-containing protein</fullName>
    </recommendedName>
</protein>
<keyword evidence="10" id="KW-1185">Reference proteome</keyword>
<dbReference type="InterPro" id="IPR000172">
    <property type="entry name" value="GMC_OxRdtase_N"/>
</dbReference>
<evidence type="ECO:0000313" key="10">
    <source>
        <dbReference type="Proteomes" id="UP001258017"/>
    </source>
</evidence>
<dbReference type="PANTHER" id="PTHR11552:SF147">
    <property type="entry name" value="CHOLINE DEHYDROGENASE, MITOCHONDRIAL"/>
    <property type="match status" value="1"/>
</dbReference>
<dbReference type="Proteomes" id="UP001258017">
    <property type="component" value="Unassembled WGS sequence"/>
</dbReference>
<evidence type="ECO:0000256" key="1">
    <source>
        <dbReference type="ARBA" id="ARBA00001974"/>
    </source>
</evidence>
<dbReference type="PIRSF" id="PIRSF000137">
    <property type="entry name" value="Alcohol_oxidase"/>
    <property type="match status" value="1"/>
</dbReference>
<dbReference type="EMBL" id="JAIFRP010000062">
    <property type="protein sequence ID" value="KAK2580033.1"/>
    <property type="molecule type" value="Genomic_DNA"/>
</dbReference>
<feature type="domain" description="Glucose-methanol-choline oxidoreductase N-terminal" evidence="7">
    <location>
        <begin position="140"/>
        <end position="163"/>
    </location>
</feature>
<dbReference type="Pfam" id="PF05199">
    <property type="entry name" value="GMC_oxred_C"/>
    <property type="match status" value="1"/>
</dbReference>
<organism evidence="9 10">
    <name type="scientific">Odynerus spinipes</name>
    <dbReference type="NCBI Taxonomy" id="1348599"/>
    <lineage>
        <taxon>Eukaryota</taxon>
        <taxon>Metazoa</taxon>
        <taxon>Ecdysozoa</taxon>
        <taxon>Arthropoda</taxon>
        <taxon>Hexapoda</taxon>
        <taxon>Insecta</taxon>
        <taxon>Pterygota</taxon>
        <taxon>Neoptera</taxon>
        <taxon>Endopterygota</taxon>
        <taxon>Hymenoptera</taxon>
        <taxon>Apocrita</taxon>
        <taxon>Aculeata</taxon>
        <taxon>Vespoidea</taxon>
        <taxon>Vespidae</taxon>
        <taxon>Eumeninae</taxon>
        <taxon>Odynerus</taxon>
    </lineage>
</organism>
<dbReference type="PANTHER" id="PTHR11552">
    <property type="entry name" value="GLUCOSE-METHANOL-CHOLINE GMC OXIDOREDUCTASE"/>
    <property type="match status" value="1"/>
</dbReference>
<evidence type="ECO:0000313" key="9">
    <source>
        <dbReference type="EMBL" id="KAK2580033.1"/>
    </source>
</evidence>
<accession>A0AAD9RI29</accession>
<dbReference type="Gene3D" id="3.30.560.10">
    <property type="entry name" value="Glucose Oxidase, domain 3"/>
    <property type="match status" value="1"/>
</dbReference>
<comment type="similarity">
    <text evidence="2 6">Belongs to the GMC oxidoreductase family.</text>
</comment>
<feature type="domain" description="Glucose-methanol-choline oxidoreductase N-terminal" evidence="8">
    <location>
        <begin position="319"/>
        <end position="333"/>
    </location>
</feature>
<keyword evidence="4 5" id="KW-0274">FAD</keyword>
<dbReference type="PROSITE" id="PS00623">
    <property type="entry name" value="GMC_OXRED_1"/>
    <property type="match status" value="1"/>
</dbReference>
<reference evidence="9" key="2">
    <citation type="journal article" date="2023" name="Commun. Biol.">
        <title>Intrasexual cuticular hydrocarbon dimorphism in a wasp sheds light on hydrocarbon biosynthesis genes in Hymenoptera.</title>
        <authorList>
            <person name="Moris V.C."/>
            <person name="Podsiadlowski L."/>
            <person name="Martin S."/>
            <person name="Oeyen J.P."/>
            <person name="Donath A."/>
            <person name="Petersen M."/>
            <person name="Wilbrandt J."/>
            <person name="Misof B."/>
            <person name="Liedtke D."/>
            <person name="Thamm M."/>
            <person name="Scheiner R."/>
            <person name="Schmitt T."/>
            <person name="Niehuis O."/>
        </authorList>
    </citation>
    <scope>NUCLEOTIDE SEQUENCE</scope>
    <source>
        <strain evidence="9">GBR_01_08_01A</strain>
    </source>
</reference>
<dbReference type="GO" id="GO:0050660">
    <property type="term" value="F:flavin adenine dinucleotide binding"/>
    <property type="evidence" value="ECO:0007669"/>
    <property type="project" value="InterPro"/>
</dbReference>
<evidence type="ECO:0000256" key="5">
    <source>
        <dbReference type="PIRSR" id="PIRSR000137-2"/>
    </source>
</evidence>
<feature type="binding site" evidence="5">
    <location>
        <position position="142"/>
    </location>
    <ligand>
        <name>FAD</name>
        <dbReference type="ChEBI" id="CHEBI:57692"/>
    </ligand>
</feature>
<evidence type="ECO:0000259" key="7">
    <source>
        <dbReference type="PROSITE" id="PS00623"/>
    </source>
</evidence>
<dbReference type="PROSITE" id="PS00624">
    <property type="entry name" value="GMC_OXRED_2"/>
    <property type="match status" value="1"/>
</dbReference>
<dbReference type="SUPFAM" id="SSF54373">
    <property type="entry name" value="FAD-linked reductases, C-terminal domain"/>
    <property type="match status" value="1"/>
</dbReference>
<evidence type="ECO:0000259" key="8">
    <source>
        <dbReference type="PROSITE" id="PS00624"/>
    </source>
</evidence>
<comment type="caution">
    <text evidence="9">The sequence shown here is derived from an EMBL/GenBank/DDBJ whole genome shotgun (WGS) entry which is preliminary data.</text>
</comment>
<evidence type="ECO:0000256" key="6">
    <source>
        <dbReference type="RuleBase" id="RU003968"/>
    </source>
</evidence>
<dbReference type="Pfam" id="PF00732">
    <property type="entry name" value="GMC_oxred_N"/>
    <property type="match status" value="1"/>
</dbReference>
<evidence type="ECO:0000256" key="2">
    <source>
        <dbReference type="ARBA" id="ARBA00010790"/>
    </source>
</evidence>
<proteinExistence type="inferred from homology"/>
<dbReference type="AlphaFoldDB" id="A0AAD9RI29"/>
<comment type="cofactor">
    <cofactor evidence="1 5">
        <name>FAD</name>
        <dbReference type="ChEBI" id="CHEBI:57692"/>
    </cofactor>
</comment>
<dbReference type="Gene3D" id="3.50.50.60">
    <property type="entry name" value="FAD/NAD(P)-binding domain"/>
    <property type="match status" value="1"/>
</dbReference>
<evidence type="ECO:0000256" key="3">
    <source>
        <dbReference type="ARBA" id="ARBA00022630"/>
    </source>
</evidence>
<name>A0AAD9RI29_9HYME</name>
<dbReference type="GO" id="GO:0016614">
    <property type="term" value="F:oxidoreductase activity, acting on CH-OH group of donors"/>
    <property type="evidence" value="ECO:0007669"/>
    <property type="project" value="InterPro"/>
</dbReference>
<reference evidence="9" key="1">
    <citation type="submission" date="2021-08" db="EMBL/GenBank/DDBJ databases">
        <authorList>
            <person name="Misof B."/>
            <person name="Oliver O."/>
            <person name="Podsiadlowski L."/>
            <person name="Donath A."/>
            <person name="Peters R."/>
            <person name="Mayer C."/>
            <person name="Rust J."/>
            <person name="Gunkel S."/>
            <person name="Lesny P."/>
            <person name="Martin S."/>
            <person name="Oeyen J.P."/>
            <person name="Petersen M."/>
            <person name="Panagiotis P."/>
            <person name="Wilbrandt J."/>
            <person name="Tanja T."/>
        </authorList>
    </citation>
    <scope>NUCLEOTIDE SEQUENCE</scope>
    <source>
        <strain evidence="9">GBR_01_08_01A</strain>
        <tissue evidence="9">Thorax + abdomen</tissue>
    </source>
</reference>